<keyword evidence="1" id="KW-0812">Transmembrane</keyword>
<reference evidence="3" key="1">
    <citation type="submission" date="2016-10" db="EMBL/GenBank/DDBJ databases">
        <authorList>
            <person name="Varghese N."/>
            <person name="Submissions S."/>
        </authorList>
    </citation>
    <scope>NUCLEOTIDE SEQUENCE [LARGE SCALE GENOMIC DNA]</scope>
    <source>
        <strain evidence="3">DSM 25575</strain>
    </source>
</reference>
<gene>
    <name evidence="2" type="ORF">SAMN05421594_0039</name>
</gene>
<evidence type="ECO:0000313" key="2">
    <source>
        <dbReference type="EMBL" id="SFM97650.1"/>
    </source>
</evidence>
<protein>
    <submittedName>
        <fullName evidence="2">Uncharacterized protein</fullName>
    </submittedName>
</protein>
<feature type="transmembrane region" description="Helical" evidence="1">
    <location>
        <begin position="12"/>
        <end position="29"/>
    </location>
</feature>
<evidence type="ECO:0000256" key="1">
    <source>
        <dbReference type="SAM" id="Phobius"/>
    </source>
</evidence>
<proteinExistence type="predicted"/>
<accession>A0A1I4V9H6</accession>
<keyword evidence="1" id="KW-1133">Transmembrane helix</keyword>
<dbReference type="Proteomes" id="UP000198769">
    <property type="component" value="Unassembled WGS sequence"/>
</dbReference>
<keyword evidence="3" id="KW-1185">Reference proteome</keyword>
<dbReference type="EMBL" id="FOVD01000001">
    <property type="protein sequence ID" value="SFM97650.1"/>
    <property type="molecule type" value="Genomic_DNA"/>
</dbReference>
<organism evidence="2 3">
    <name type="scientific">Chryseobacterium oleae</name>
    <dbReference type="NCBI Taxonomy" id="491207"/>
    <lineage>
        <taxon>Bacteria</taxon>
        <taxon>Pseudomonadati</taxon>
        <taxon>Bacteroidota</taxon>
        <taxon>Flavobacteriia</taxon>
        <taxon>Flavobacteriales</taxon>
        <taxon>Weeksellaceae</taxon>
        <taxon>Chryseobacterium group</taxon>
        <taxon>Chryseobacterium</taxon>
    </lineage>
</organism>
<feature type="transmembrane region" description="Helical" evidence="1">
    <location>
        <begin position="69"/>
        <end position="87"/>
    </location>
</feature>
<keyword evidence="1" id="KW-0472">Membrane</keyword>
<name>A0A1I4V9H6_CHROL</name>
<evidence type="ECO:0000313" key="3">
    <source>
        <dbReference type="Proteomes" id="UP000198769"/>
    </source>
</evidence>
<dbReference type="AlphaFoldDB" id="A0A1I4V9H6"/>
<sequence>MKNTLASKITSCLSLLLAMVYLYELMSYFGGVKKLFREINLAALIFTIFVIFNFLLSILLLTKKIKSKLLLIIFQILIIIVTSWVLFEIYS</sequence>
<feature type="transmembrane region" description="Helical" evidence="1">
    <location>
        <begin position="41"/>
        <end position="62"/>
    </location>
</feature>